<reference evidence="1" key="1">
    <citation type="submission" date="2018-02" db="EMBL/GenBank/DDBJ databases">
        <title>Rhizophora mucronata_Transcriptome.</title>
        <authorList>
            <person name="Meera S.P."/>
            <person name="Sreeshan A."/>
            <person name="Augustine A."/>
        </authorList>
    </citation>
    <scope>NUCLEOTIDE SEQUENCE</scope>
    <source>
        <tissue evidence="1">Leaf</tissue>
    </source>
</reference>
<organism evidence="1">
    <name type="scientific">Rhizophora mucronata</name>
    <name type="common">Asiatic mangrove</name>
    <dbReference type="NCBI Taxonomy" id="61149"/>
    <lineage>
        <taxon>Eukaryota</taxon>
        <taxon>Viridiplantae</taxon>
        <taxon>Streptophyta</taxon>
        <taxon>Embryophyta</taxon>
        <taxon>Tracheophyta</taxon>
        <taxon>Spermatophyta</taxon>
        <taxon>Magnoliopsida</taxon>
        <taxon>eudicotyledons</taxon>
        <taxon>Gunneridae</taxon>
        <taxon>Pentapetalae</taxon>
        <taxon>rosids</taxon>
        <taxon>fabids</taxon>
        <taxon>Malpighiales</taxon>
        <taxon>Rhizophoraceae</taxon>
        <taxon>Rhizophora</taxon>
    </lineage>
</organism>
<dbReference type="AlphaFoldDB" id="A0A2P2NUD2"/>
<sequence length="35" mass="3960">MAPLWVHLLNRSPHNPIREFSPLFLLIDACNSISG</sequence>
<accession>A0A2P2NUD2</accession>
<name>A0A2P2NUD2_RHIMU</name>
<evidence type="ECO:0000313" key="1">
    <source>
        <dbReference type="EMBL" id="MBX45961.1"/>
    </source>
</evidence>
<dbReference type="EMBL" id="GGEC01065477">
    <property type="protein sequence ID" value="MBX45961.1"/>
    <property type="molecule type" value="Transcribed_RNA"/>
</dbReference>
<protein>
    <submittedName>
        <fullName evidence="1">Uncharacterized protein</fullName>
    </submittedName>
</protein>
<proteinExistence type="predicted"/>